<reference evidence="2" key="1">
    <citation type="submission" date="2021-06" db="EMBL/GenBank/DDBJ databases">
        <authorList>
            <person name="Kallberg Y."/>
            <person name="Tangrot J."/>
            <person name="Rosling A."/>
        </authorList>
    </citation>
    <scope>NUCLEOTIDE SEQUENCE</scope>
    <source>
        <strain evidence="2">IA702</strain>
    </source>
</reference>
<evidence type="ECO:0000313" key="3">
    <source>
        <dbReference type="Proteomes" id="UP000789572"/>
    </source>
</evidence>
<protein>
    <submittedName>
        <fullName evidence="2">1752_t:CDS:1</fullName>
    </submittedName>
</protein>
<dbReference type="OrthoDB" id="2432575at2759"/>
<dbReference type="EMBL" id="CAJVPJ010003567">
    <property type="protein sequence ID" value="CAG8641726.1"/>
    <property type="molecule type" value="Genomic_DNA"/>
</dbReference>
<feature type="region of interest" description="Disordered" evidence="1">
    <location>
        <begin position="1"/>
        <end position="20"/>
    </location>
</feature>
<dbReference type="Proteomes" id="UP000789572">
    <property type="component" value="Unassembled WGS sequence"/>
</dbReference>
<dbReference type="AlphaFoldDB" id="A0A9N9DIY6"/>
<name>A0A9N9DIY6_9GLOM</name>
<keyword evidence="3" id="KW-1185">Reference proteome</keyword>
<organism evidence="2 3">
    <name type="scientific">Paraglomus occultum</name>
    <dbReference type="NCBI Taxonomy" id="144539"/>
    <lineage>
        <taxon>Eukaryota</taxon>
        <taxon>Fungi</taxon>
        <taxon>Fungi incertae sedis</taxon>
        <taxon>Mucoromycota</taxon>
        <taxon>Glomeromycotina</taxon>
        <taxon>Glomeromycetes</taxon>
        <taxon>Paraglomerales</taxon>
        <taxon>Paraglomeraceae</taxon>
        <taxon>Paraglomus</taxon>
    </lineage>
</organism>
<feature type="non-terminal residue" evidence="2">
    <location>
        <position position="1"/>
    </location>
</feature>
<evidence type="ECO:0000313" key="2">
    <source>
        <dbReference type="EMBL" id="CAG8641726.1"/>
    </source>
</evidence>
<proteinExistence type="predicted"/>
<feature type="compositionally biased region" description="Low complexity" evidence="1">
    <location>
        <begin position="1"/>
        <end position="16"/>
    </location>
</feature>
<accession>A0A9N9DIY6</accession>
<sequence>MSSPSASPPSSTSSTLTEEKSTCTMADVIKDYKTEELIDYLLRRENLDLEEFRSYGLKAGPAKRLADFIDEMSEQKLRSFSSYKTLDELKDVLRKYKVNGEDITSIKQFNPVFEEINDNDKALEQCMNDILLQLTNVKSMIEANETTR</sequence>
<evidence type="ECO:0000256" key="1">
    <source>
        <dbReference type="SAM" id="MobiDB-lite"/>
    </source>
</evidence>
<comment type="caution">
    <text evidence="2">The sequence shown here is derived from an EMBL/GenBank/DDBJ whole genome shotgun (WGS) entry which is preliminary data.</text>
</comment>
<gene>
    <name evidence="2" type="ORF">POCULU_LOCUS9455</name>
</gene>